<evidence type="ECO:0000313" key="2">
    <source>
        <dbReference type="Proteomes" id="UP001281761"/>
    </source>
</evidence>
<keyword evidence="2" id="KW-1185">Reference proteome</keyword>
<dbReference type="Proteomes" id="UP001281761">
    <property type="component" value="Unassembled WGS sequence"/>
</dbReference>
<reference evidence="1 2" key="1">
    <citation type="journal article" date="2022" name="bioRxiv">
        <title>Genomics of Preaxostyla Flagellates Illuminates Evolutionary Transitions and the Path Towards Mitochondrial Loss.</title>
        <authorList>
            <person name="Novak L.V.F."/>
            <person name="Treitli S.C."/>
            <person name="Pyrih J."/>
            <person name="Halakuc P."/>
            <person name="Pipaliya S.V."/>
            <person name="Vacek V."/>
            <person name="Brzon O."/>
            <person name="Soukal P."/>
            <person name="Eme L."/>
            <person name="Dacks J.B."/>
            <person name="Karnkowska A."/>
            <person name="Elias M."/>
            <person name="Hampl V."/>
        </authorList>
    </citation>
    <scope>NUCLEOTIDE SEQUENCE [LARGE SCALE GENOMIC DNA]</scope>
    <source>
        <strain evidence="1">NAU3</strain>
        <tissue evidence="1">Gut</tissue>
    </source>
</reference>
<organism evidence="1 2">
    <name type="scientific">Blattamonas nauphoetae</name>
    <dbReference type="NCBI Taxonomy" id="2049346"/>
    <lineage>
        <taxon>Eukaryota</taxon>
        <taxon>Metamonada</taxon>
        <taxon>Preaxostyla</taxon>
        <taxon>Oxymonadida</taxon>
        <taxon>Blattamonas</taxon>
    </lineage>
</organism>
<dbReference type="EMBL" id="JARBJD010000219">
    <property type="protein sequence ID" value="KAK2946777.1"/>
    <property type="molecule type" value="Genomic_DNA"/>
</dbReference>
<sequence>MPRQYCTISSITDNMSLSILRVPHFLRLHTLRILFALWDNTLRRLQNQERTRPENHNSSLNLTHIPLPPFTQAVLDHWE</sequence>
<proteinExistence type="predicted"/>
<accession>A0ABQ9X505</accession>
<name>A0ABQ9X505_9EUKA</name>
<evidence type="ECO:0000313" key="1">
    <source>
        <dbReference type="EMBL" id="KAK2946777.1"/>
    </source>
</evidence>
<comment type="caution">
    <text evidence="1">The sequence shown here is derived from an EMBL/GenBank/DDBJ whole genome shotgun (WGS) entry which is preliminary data.</text>
</comment>
<gene>
    <name evidence="1" type="ORF">BLNAU_18307</name>
</gene>
<protein>
    <submittedName>
        <fullName evidence="1">Uncharacterized protein</fullName>
    </submittedName>
</protein>